<feature type="transmembrane region" description="Helical" evidence="1">
    <location>
        <begin position="112"/>
        <end position="131"/>
    </location>
</feature>
<feature type="transmembrane region" description="Helical" evidence="1">
    <location>
        <begin position="137"/>
        <end position="162"/>
    </location>
</feature>
<evidence type="ECO:0000313" key="3">
    <source>
        <dbReference type="Proteomes" id="UP000597762"/>
    </source>
</evidence>
<dbReference type="EMBL" id="CAHIKZ030004744">
    <property type="protein sequence ID" value="CAE1315006.1"/>
    <property type="molecule type" value="Genomic_DNA"/>
</dbReference>
<name>A0A812E168_ACAPH</name>
<dbReference type="AlphaFoldDB" id="A0A812E168"/>
<feature type="transmembrane region" description="Helical" evidence="1">
    <location>
        <begin position="174"/>
        <end position="193"/>
    </location>
</feature>
<protein>
    <submittedName>
        <fullName evidence="2">Uncharacterized protein</fullName>
    </submittedName>
</protein>
<keyword evidence="3" id="KW-1185">Reference proteome</keyword>
<evidence type="ECO:0000313" key="2">
    <source>
        <dbReference type="EMBL" id="CAE1315006.1"/>
    </source>
</evidence>
<proteinExistence type="predicted"/>
<reference evidence="2" key="1">
    <citation type="submission" date="2021-01" db="EMBL/GenBank/DDBJ databases">
        <authorList>
            <person name="Li R."/>
            <person name="Bekaert M."/>
        </authorList>
    </citation>
    <scope>NUCLEOTIDE SEQUENCE</scope>
    <source>
        <strain evidence="2">Farmed</strain>
    </source>
</reference>
<feature type="transmembrane region" description="Helical" evidence="1">
    <location>
        <begin position="44"/>
        <end position="64"/>
    </location>
</feature>
<dbReference type="Proteomes" id="UP000597762">
    <property type="component" value="Unassembled WGS sequence"/>
</dbReference>
<evidence type="ECO:0000256" key="1">
    <source>
        <dbReference type="SAM" id="Phobius"/>
    </source>
</evidence>
<keyword evidence="1" id="KW-0812">Transmembrane</keyword>
<organism evidence="2 3">
    <name type="scientific">Acanthosepion pharaonis</name>
    <name type="common">Pharaoh cuttlefish</name>
    <name type="synonym">Sepia pharaonis</name>
    <dbReference type="NCBI Taxonomy" id="158019"/>
    <lineage>
        <taxon>Eukaryota</taxon>
        <taxon>Metazoa</taxon>
        <taxon>Spiralia</taxon>
        <taxon>Lophotrochozoa</taxon>
        <taxon>Mollusca</taxon>
        <taxon>Cephalopoda</taxon>
        <taxon>Coleoidea</taxon>
        <taxon>Decapodiformes</taxon>
        <taxon>Sepiida</taxon>
        <taxon>Sepiina</taxon>
        <taxon>Sepiidae</taxon>
        <taxon>Acanthosepion</taxon>
    </lineage>
</organism>
<keyword evidence="1" id="KW-1133">Transmembrane helix</keyword>
<comment type="caution">
    <text evidence="2">The sequence shown here is derived from an EMBL/GenBank/DDBJ whole genome shotgun (WGS) entry which is preliminary data.</text>
</comment>
<sequence>MGGCLSTQYEKLSSHLRKGILISLSLSFFLTFFFFFLQILEFSLFHIFTLSLFLFYTFLLFSPLPVSPSPSSFSALFLSAASPFSFCNFVCSLFFSLLISPLDSSLCPFSPILIYYTFLLLTHSFLSPSLFSVTVRFFIHLSIYLSIFSFFFFFSSSLSFVFLNLNCRHQKSTFLMLLIFKIILSVCTFFFSFLLRRPNSNVFLSLILHKEFFLRFLSPFLKHLLPLFIQFLLICQTLPRQSYTCYTLTHFKKSFLFHY</sequence>
<keyword evidence="1" id="KW-0472">Membrane</keyword>
<feature type="transmembrane region" description="Helical" evidence="1">
    <location>
        <begin position="213"/>
        <end position="234"/>
    </location>
</feature>
<accession>A0A812E168</accession>
<feature type="transmembrane region" description="Helical" evidence="1">
    <location>
        <begin position="20"/>
        <end position="37"/>
    </location>
</feature>
<gene>
    <name evidence="2" type="ORF">SPHA_65971</name>
</gene>
<feature type="transmembrane region" description="Helical" evidence="1">
    <location>
        <begin position="76"/>
        <end position="100"/>
    </location>
</feature>